<dbReference type="Proteomes" id="UP000015241">
    <property type="component" value="Unassembled WGS sequence"/>
</dbReference>
<feature type="compositionally biased region" description="Pro residues" evidence="1">
    <location>
        <begin position="983"/>
        <end position="993"/>
    </location>
</feature>
<keyword evidence="3" id="KW-1185">Reference proteome</keyword>
<evidence type="ECO:0000313" key="2">
    <source>
        <dbReference type="EMBL" id="EPS96843.1"/>
    </source>
</evidence>
<dbReference type="GO" id="GO:0000935">
    <property type="term" value="C:division septum"/>
    <property type="evidence" value="ECO:0007669"/>
    <property type="project" value="TreeGrafter"/>
</dbReference>
<feature type="compositionally biased region" description="Pro residues" evidence="1">
    <location>
        <begin position="857"/>
        <end position="867"/>
    </location>
</feature>
<feature type="region of interest" description="Disordered" evidence="1">
    <location>
        <begin position="375"/>
        <end position="465"/>
    </location>
</feature>
<dbReference type="InterPro" id="IPR053060">
    <property type="entry name" value="Cytokinesis_Signaling_Reg"/>
</dbReference>
<proteinExistence type="predicted"/>
<evidence type="ECO:0000313" key="3">
    <source>
        <dbReference type="Proteomes" id="UP000015241"/>
    </source>
</evidence>
<name>S8E0E3_FOMSC</name>
<gene>
    <name evidence="2" type="ORF">FOMPIDRAFT_1062097</name>
</gene>
<dbReference type="eggNOG" id="ENOG502S219">
    <property type="taxonomic scope" value="Eukaryota"/>
</dbReference>
<feature type="compositionally biased region" description="Polar residues" evidence="1">
    <location>
        <begin position="378"/>
        <end position="393"/>
    </location>
</feature>
<feature type="region of interest" description="Disordered" evidence="1">
    <location>
        <begin position="808"/>
        <end position="909"/>
    </location>
</feature>
<evidence type="ECO:0008006" key="4">
    <source>
        <dbReference type="Google" id="ProtNLM"/>
    </source>
</evidence>
<dbReference type="GO" id="GO:0000917">
    <property type="term" value="P:division septum assembly"/>
    <property type="evidence" value="ECO:0007669"/>
    <property type="project" value="TreeGrafter"/>
</dbReference>
<protein>
    <recommendedName>
        <fullName evidence="4">Arrestin C-terminal-like domain-containing protein</fullName>
    </recommendedName>
</protein>
<feature type="compositionally biased region" description="Polar residues" evidence="1">
    <location>
        <begin position="405"/>
        <end position="423"/>
    </location>
</feature>
<feature type="compositionally biased region" description="Low complexity" evidence="1">
    <location>
        <begin position="477"/>
        <end position="498"/>
    </location>
</feature>
<dbReference type="OrthoDB" id="4001642at2759"/>
<reference evidence="2 3" key="1">
    <citation type="journal article" date="2012" name="Science">
        <title>The Paleozoic origin of enzymatic lignin decomposition reconstructed from 31 fungal genomes.</title>
        <authorList>
            <person name="Floudas D."/>
            <person name="Binder M."/>
            <person name="Riley R."/>
            <person name="Barry K."/>
            <person name="Blanchette R.A."/>
            <person name="Henrissat B."/>
            <person name="Martinez A.T."/>
            <person name="Otillar R."/>
            <person name="Spatafora J.W."/>
            <person name="Yadav J.S."/>
            <person name="Aerts A."/>
            <person name="Benoit I."/>
            <person name="Boyd A."/>
            <person name="Carlson A."/>
            <person name="Copeland A."/>
            <person name="Coutinho P.M."/>
            <person name="de Vries R.P."/>
            <person name="Ferreira P."/>
            <person name="Findley K."/>
            <person name="Foster B."/>
            <person name="Gaskell J."/>
            <person name="Glotzer D."/>
            <person name="Gorecki P."/>
            <person name="Heitman J."/>
            <person name="Hesse C."/>
            <person name="Hori C."/>
            <person name="Igarashi K."/>
            <person name="Jurgens J.A."/>
            <person name="Kallen N."/>
            <person name="Kersten P."/>
            <person name="Kohler A."/>
            <person name="Kuees U."/>
            <person name="Kumar T.K.A."/>
            <person name="Kuo A."/>
            <person name="LaButti K."/>
            <person name="Larrondo L.F."/>
            <person name="Lindquist E."/>
            <person name="Ling A."/>
            <person name="Lombard V."/>
            <person name="Lucas S."/>
            <person name="Lundell T."/>
            <person name="Martin R."/>
            <person name="McLaughlin D.J."/>
            <person name="Morgenstern I."/>
            <person name="Morin E."/>
            <person name="Murat C."/>
            <person name="Nagy L.G."/>
            <person name="Nolan M."/>
            <person name="Ohm R.A."/>
            <person name="Patyshakuliyeva A."/>
            <person name="Rokas A."/>
            <person name="Ruiz-Duenas F.J."/>
            <person name="Sabat G."/>
            <person name="Salamov A."/>
            <person name="Samejima M."/>
            <person name="Schmutz J."/>
            <person name="Slot J.C."/>
            <person name="St John F."/>
            <person name="Stenlid J."/>
            <person name="Sun H."/>
            <person name="Sun S."/>
            <person name="Syed K."/>
            <person name="Tsang A."/>
            <person name="Wiebenga A."/>
            <person name="Young D."/>
            <person name="Pisabarro A."/>
            <person name="Eastwood D.C."/>
            <person name="Martin F."/>
            <person name="Cullen D."/>
            <person name="Grigoriev I.V."/>
            <person name="Hibbett D.S."/>
        </authorList>
    </citation>
    <scope>NUCLEOTIDE SEQUENCE</scope>
    <source>
        <strain evidence="3">FP-58527</strain>
    </source>
</reference>
<feature type="compositionally biased region" description="Pro residues" evidence="1">
    <location>
        <begin position="725"/>
        <end position="741"/>
    </location>
</feature>
<feature type="compositionally biased region" description="Polar residues" evidence="1">
    <location>
        <begin position="648"/>
        <end position="669"/>
    </location>
</feature>
<dbReference type="InParanoid" id="S8E0E3"/>
<evidence type="ECO:0000256" key="1">
    <source>
        <dbReference type="SAM" id="MobiDB-lite"/>
    </source>
</evidence>
<feature type="region of interest" description="Disordered" evidence="1">
    <location>
        <begin position="608"/>
        <end position="678"/>
    </location>
</feature>
<feature type="compositionally biased region" description="Basic and acidic residues" evidence="1">
    <location>
        <begin position="879"/>
        <end position="893"/>
    </location>
</feature>
<feature type="compositionally biased region" description="Basic and acidic residues" evidence="1">
    <location>
        <begin position="815"/>
        <end position="826"/>
    </location>
</feature>
<accession>S8E0E3</accession>
<feature type="region of interest" description="Disordered" evidence="1">
    <location>
        <begin position="539"/>
        <end position="584"/>
    </location>
</feature>
<sequence>MSLAKLTLRPPPNIDFVQGYPGIPPGGADRPQAAVKGAIEVRVGGQGVKAKWVRIELKKVEVLPGGNTFYDYVGQSPINVWQASEDYGTLHTQDFPFYIRIPESIPPSIALEKGAGIRYELIAAVCVKGKRGLLRRDKPTITTASSTIIIDKHELHSTWPIYQQPETRKHTEGDVTLFVERARTCFGPADRITLRAIVKAENDFKDTLRGFELTLRETTVFRGGPHSGKKGAPVIKVVHISEQRVPLNAALFGGMQHKADLFVTVPAQHTSATLNTARHIDITYHLVVKALMATTPHVSLDLPVVVSNWPKSVSTEAMRRIGLAPNVSIPGASLSAGVRTAPALQPLIGQQILKAQTRPDTANSNSQVDVVIGRPSVGQYNTAPERTNGNANGSKPDEFGVTRTVGDQESNISSERVATQTIGGTPGLSASIGAGAGRIAPQASETTAPARPRASSARAATTERRLTVTNLNEAEAAEQAAANASRAQASSTSAATSAGRPAVAPSQGASRTRWQSAEEEKRRLYETAVANVERVQGVPVPRPLSPVGSAQASSAPSTPPPNVVNTPVPATPPTQAPASKPTKRWLTAEEEKARLFEDAQALVARAQGIGNSPPASHGRSDSVASHSPAPSPQMRALEPGPAPRTPPAQGSSSGANNTSAPQTPASVHSTRVPVYRSAEEEKAAMRRFYEAKAAVDRTQETAFGVSPSTAGSSPMPYDALYPTKPASPVPPVNGGTPPPFTPSSSQPSYLSEKERLRRNFEALDAAAMGGMPPALLPHNTPPMSAVGLPGYQPPVRSATPPAVLAASAAMSSAAAEKEMLRRKFEAQDVVTRGVANGPQPTPPPRSGSFSAGSRTMPTPPRSPPVPPGSGSGSRPPTAAEEKARLKAMYDSENRAGPPPNGSPPVQYMTPPMVNGVPFVAPPPPPPLAPKPPKEYIQETQEEDMRTHARLQAIDREISGAAPFKTEVILSSFSADFVDSLGNPLPPGAPPPLAQPASMPITIE</sequence>
<dbReference type="PANTHER" id="PTHR36419">
    <property type="entry name" value="ARRESTIN FAMILY PROTEIN 1"/>
    <property type="match status" value="1"/>
</dbReference>
<feature type="region of interest" description="Disordered" evidence="1">
    <location>
        <begin position="477"/>
        <end position="519"/>
    </location>
</feature>
<dbReference type="HOGENOM" id="CLU_006109_0_0_1"/>
<organism evidence="2 3">
    <name type="scientific">Fomitopsis schrenkii</name>
    <name type="common">Brown rot fungus</name>
    <dbReference type="NCBI Taxonomy" id="2126942"/>
    <lineage>
        <taxon>Eukaryota</taxon>
        <taxon>Fungi</taxon>
        <taxon>Dikarya</taxon>
        <taxon>Basidiomycota</taxon>
        <taxon>Agaricomycotina</taxon>
        <taxon>Agaricomycetes</taxon>
        <taxon>Polyporales</taxon>
        <taxon>Fomitopsis</taxon>
    </lineage>
</organism>
<feature type="compositionally biased region" description="Low complexity" evidence="1">
    <location>
        <begin position="427"/>
        <end position="460"/>
    </location>
</feature>
<feature type="region of interest" description="Disordered" evidence="1">
    <location>
        <begin position="703"/>
        <end position="752"/>
    </location>
</feature>
<dbReference type="EMBL" id="KE504183">
    <property type="protein sequence ID" value="EPS96843.1"/>
    <property type="molecule type" value="Genomic_DNA"/>
</dbReference>
<dbReference type="AlphaFoldDB" id="S8E0E3"/>
<feature type="region of interest" description="Disordered" evidence="1">
    <location>
        <begin position="982"/>
        <end position="1003"/>
    </location>
</feature>
<dbReference type="PANTHER" id="PTHR36419:SF1">
    <property type="entry name" value="RHO1 GEF LOCALIZING PROTEIN 1"/>
    <property type="match status" value="1"/>
</dbReference>